<feature type="region of interest" description="Disordered" evidence="1">
    <location>
        <begin position="48"/>
        <end position="82"/>
    </location>
</feature>
<dbReference type="Proteomes" id="UP000008070">
    <property type="component" value="Chromosome"/>
</dbReference>
<dbReference type="KEGG" id="mdi:METDI1987"/>
<evidence type="ECO:0000313" key="2">
    <source>
        <dbReference type="EMBL" id="CAX23576.1"/>
    </source>
</evidence>
<protein>
    <submittedName>
        <fullName evidence="2">Uncharacterized protein</fullName>
    </submittedName>
</protein>
<evidence type="ECO:0000256" key="1">
    <source>
        <dbReference type="SAM" id="MobiDB-lite"/>
    </source>
</evidence>
<reference evidence="3" key="1">
    <citation type="journal article" date="2009" name="PLoS ONE">
        <title>Methylobacterium genome sequences: a reference blueprint to investigate microbial metabolism of C1 compounds from natural and industrial sources.</title>
        <authorList>
            <person name="Vuilleumier S."/>
            <person name="Chistoserdova L."/>
            <person name="Lee M.-C."/>
            <person name="Bringel F."/>
            <person name="Lajus A."/>
            <person name="Zhou Y."/>
            <person name="Gourion B."/>
            <person name="Barbe V."/>
            <person name="Chang J."/>
            <person name="Cruveiller S."/>
            <person name="Dossat C."/>
            <person name="Gillett W."/>
            <person name="Gruffaz C."/>
            <person name="Haugen E."/>
            <person name="Hourcade E."/>
            <person name="Levy R."/>
            <person name="Mangenot S."/>
            <person name="Muller E."/>
            <person name="Nadalig T."/>
            <person name="Pagni M."/>
            <person name="Penny C."/>
            <person name="Peyraud R."/>
            <person name="Robinson D.G."/>
            <person name="Roche D."/>
            <person name="Rouy Z."/>
            <person name="Saenampechek C."/>
            <person name="Salvignol G."/>
            <person name="Vallenet D."/>
            <person name="Wu Z."/>
            <person name="Marx C.J."/>
            <person name="Vorholt J.A."/>
            <person name="Olson M.V."/>
            <person name="Kaul R."/>
            <person name="Weissenbach J."/>
            <person name="Medigue C."/>
            <person name="Lidstrom M.E."/>
        </authorList>
    </citation>
    <scope>NUCLEOTIDE SEQUENCE [LARGE SCALE GENOMIC DNA]</scope>
    <source>
        <strain evidence="3">DSM 6343 / CIP 106787 / DM4</strain>
    </source>
</reference>
<dbReference type="Pfam" id="PF06080">
    <property type="entry name" value="DUF938"/>
    <property type="match status" value="1"/>
</dbReference>
<dbReference type="InterPro" id="IPR010342">
    <property type="entry name" value="DUF938"/>
</dbReference>
<organism evidence="2 3">
    <name type="scientific">Methylorubrum extorquens (strain DSM 6343 / CIP 106787 / DM4)</name>
    <name type="common">Methylobacterium extorquens</name>
    <dbReference type="NCBI Taxonomy" id="661410"/>
    <lineage>
        <taxon>Bacteria</taxon>
        <taxon>Pseudomonadati</taxon>
        <taxon>Pseudomonadota</taxon>
        <taxon>Alphaproteobacteria</taxon>
        <taxon>Hyphomicrobiales</taxon>
        <taxon>Methylobacteriaceae</taxon>
        <taxon>Methylorubrum</taxon>
    </lineage>
</organism>
<sequence length="133" mass="14402">MPWVEKKCVVEVQAGSGRGLAGEAVPPFRSGHTELDWGRREAHGRIALSGRRPDPGRVRKERHRERRAFRRRGSVRPGPGRNGAVILDVLRDALLRHGRILEVASGSGEHAVRTAGGHAPIRASGLAGSGCRE</sequence>
<evidence type="ECO:0000313" key="3">
    <source>
        <dbReference type="Proteomes" id="UP000008070"/>
    </source>
</evidence>
<feature type="region of interest" description="Disordered" evidence="1">
    <location>
        <begin position="111"/>
        <end position="133"/>
    </location>
</feature>
<gene>
    <name evidence="2" type="ORF">METD_I1987</name>
</gene>
<proteinExistence type="predicted"/>
<dbReference type="EMBL" id="FP103042">
    <property type="protein sequence ID" value="CAX23576.1"/>
    <property type="molecule type" value="Genomic_DNA"/>
</dbReference>
<dbReference type="AlphaFoldDB" id="C7CJT6"/>
<name>C7CJT6_METED</name>
<dbReference type="HOGENOM" id="CLU_1904263_0_0_5"/>
<accession>C7CJT6</accession>
<feature type="compositionally biased region" description="Basic residues" evidence="1">
    <location>
        <begin position="59"/>
        <end position="74"/>
    </location>
</feature>